<name>A0A017HTG6_9RHOB</name>
<organism evidence="4 5">
    <name type="scientific">Rubellimicrobium mesophilum DSM 19309</name>
    <dbReference type="NCBI Taxonomy" id="442562"/>
    <lineage>
        <taxon>Bacteria</taxon>
        <taxon>Pseudomonadati</taxon>
        <taxon>Pseudomonadota</taxon>
        <taxon>Alphaproteobacteria</taxon>
        <taxon>Rhodobacterales</taxon>
        <taxon>Roseobacteraceae</taxon>
        <taxon>Rubellimicrobium</taxon>
    </lineage>
</organism>
<reference evidence="4 5" key="1">
    <citation type="submission" date="2013-02" db="EMBL/GenBank/DDBJ databases">
        <authorList>
            <person name="Fiebig A."/>
            <person name="Goeker M."/>
            <person name="Klenk H.-P.P."/>
        </authorList>
    </citation>
    <scope>NUCLEOTIDE SEQUENCE [LARGE SCALE GENOMIC DNA]</scope>
    <source>
        <strain evidence="4 5">DSM 19309</strain>
    </source>
</reference>
<dbReference type="Pfam" id="PF09850">
    <property type="entry name" value="DotU"/>
    <property type="match status" value="1"/>
</dbReference>
<feature type="compositionally biased region" description="Basic and acidic residues" evidence="1">
    <location>
        <begin position="424"/>
        <end position="442"/>
    </location>
</feature>
<accession>A0A017HTG6</accession>
<feature type="compositionally biased region" description="Low complexity" evidence="1">
    <location>
        <begin position="484"/>
        <end position="498"/>
    </location>
</feature>
<evidence type="ECO:0000256" key="2">
    <source>
        <dbReference type="SAM" id="Phobius"/>
    </source>
</evidence>
<evidence type="ECO:0000256" key="1">
    <source>
        <dbReference type="SAM" id="MobiDB-lite"/>
    </source>
</evidence>
<evidence type="ECO:0000313" key="5">
    <source>
        <dbReference type="Proteomes" id="UP000019666"/>
    </source>
</evidence>
<dbReference type="InterPro" id="IPR038522">
    <property type="entry name" value="T4/T6SS_DotU_sf"/>
</dbReference>
<keyword evidence="2" id="KW-1133">Transmembrane helix</keyword>
<protein>
    <recommendedName>
        <fullName evidence="3">Type IV / VI secretion system DotU domain-containing protein</fullName>
    </recommendedName>
</protein>
<evidence type="ECO:0000259" key="3">
    <source>
        <dbReference type="Pfam" id="PF09850"/>
    </source>
</evidence>
<feature type="transmembrane region" description="Helical" evidence="2">
    <location>
        <begin position="163"/>
        <end position="184"/>
    </location>
</feature>
<dbReference type="InterPro" id="IPR017732">
    <property type="entry name" value="T4/T6SS_DotU"/>
</dbReference>
<dbReference type="Gene3D" id="1.25.40.590">
    <property type="entry name" value="Type IV / VI secretion system, DotU"/>
    <property type="match status" value="1"/>
</dbReference>
<keyword evidence="2" id="KW-0472">Membrane</keyword>
<keyword evidence="2" id="KW-0812">Transmembrane</keyword>
<dbReference type="Proteomes" id="UP000019666">
    <property type="component" value="Unassembled WGS sequence"/>
</dbReference>
<sequence length="522" mass="55487">MTGRPKASSTRADAVTPLGQGRTAYDQAAQPVLLFAEHLAEERHVLDPPHLLREARSRLDRFADDLGAARVPRATIAPARLALGLVLDEAARGNRTIPRREWSAGAHRLLYEGEDMSPGRVRDFAARAEAAGPAFADVAIFLRACLARVEEARTHLEQAGPDGWGGLLVAAVLGFAFLVLAWTLHAEWSFHRDTARAFAIEAVQIGLDRSGSIPDLPARLDRLAAAVRRVDGSLEKAPIHLFSDRLGFDAGRMAHAAEAEAIARHVPRGACQGHRQRPRERGRQCGGLRHGPGLGYPFGCRGLEPRLPSRLADRATRPAPGSARARTVRRDAHPTLGRPAPAGRGVAGPSARIGRRSSGGGPSLDRADPLAWHDGASAVAADRRGARPFESRGAPFGAAHRNAHFRCLHDAGLGLRPQWRRGVGRGDDPERGPADVRGERPARPPYGGRSVGATATGDPGHLAAVPRRSARSSLRSAGGRRPRLGPARAGGLAAQRAPDQGLGRGGRHGSESPPASPDPHCH</sequence>
<feature type="region of interest" description="Disordered" evidence="1">
    <location>
        <begin position="309"/>
        <end position="369"/>
    </location>
</feature>
<comment type="caution">
    <text evidence="4">The sequence shown here is derived from an EMBL/GenBank/DDBJ whole genome shotgun (WGS) entry which is preliminary data.</text>
</comment>
<dbReference type="AlphaFoldDB" id="A0A017HTG6"/>
<gene>
    <name evidence="4" type="ORF">Rumeso_00997</name>
</gene>
<feature type="domain" description="Type IV / VI secretion system DotU" evidence="3">
    <location>
        <begin position="27"/>
        <end position="146"/>
    </location>
</feature>
<feature type="compositionally biased region" description="Low complexity" evidence="1">
    <location>
        <begin position="462"/>
        <end position="477"/>
    </location>
</feature>
<dbReference type="HOGENOM" id="CLU_521644_0_0_5"/>
<feature type="region of interest" description="Disordered" evidence="1">
    <location>
        <begin position="417"/>
        <end position="522"/>
    </location>
</feature>
<feature type="region of interest" description="Disordered" evidence="1">
    <location>
        <begin position="269"/>
        <end position="290"/>
    </location>
</feature>
<dbReference type="EMBL" id="AOSK01000029">
    <property type="protein sequence ID" value="EYD77448.1"/>
    <property type="molecule type" value="Genomic_DNA"/>
</dbReference>
<proteinExistence type="predicted"/>
<keyword evidence="5" id="KW-1185">Reference proteome</keyword>
<feature type="compositionally biased region" description="Low complexity" evidence="1">
    <location>
        <begin position="337"/>
        <end position="352"/>
    </location>
</feature>
<dbReference type="STRING" id="442562.Rumeso_00997"/>
<evidence type="ECO:0000313" key="4">
    <source>
        <dbReference type="EMBL" id="EYD77448.1"/>
    </source>
</evidence>